<feature type="domain" description="Cryptochrome/DNA photolyase FAD-binding" evidence="14">
    <location>
        <begin position="1"/>
        <end position="109"/>
    </location>
</feature>
<dbReference type="Pfam" id="PF03441">
    <property type="entry name" value="FAD_binding_7"/>
    <property type="match status" value="1"/>
</dbReference>
<dbReference type="GO" id="GO:0043153">
    <property type="term" value="P:entrainment of circadian clock by photoperiod"/>
    <property type="evidence" value="ECO:0007669"/>
    <property type="project" value="TreeGrafter"/>
</dbReference>
<evidence type="ECO:0000256" key="6">
    <source>
        <dbReference type="ARBA" id="ARBA00022491"/>
    </source>
</evidence>
<evidence type="ECO:0000256" key="10">
    <source>
        <dbReference type="ARBA" id="ARBA00023108"/>
    </source>
</evidence>
<comment type="caution">
    <text evidence="15">The sequence shown here is derived from an EMBL/GenBank/DDBJ whole genome shotgun (WGS) entry which is preliminary data.</text>
</comment>
<gene>
    <name evidence="15" type="ORF">SK128_012637</name>
</gene>
<evidence type="ECO:0000256" key="1">
    <source>
        <dbReference type="ARBA" id="ARBA00004123"/>
    </source>
</evidence>
<dbReference type="GO" id="GO:0005634">
    <property type="term" value="C:nucleus"/>
    <property type="evidence" value="ECO:0007669"/>
    <property type="project" value="UniProtKB-SubCell"/>
</dbReference>
<dbReference type="GO" id="GO:0045892">
    <property type="term" value="P:negative regulation of DNA-templated transcription"/>
    <property type="evidence" value="ECO:0007669"/>
    <property type="project" value="TreeGrafter"/>
</dbReference>
<evidence type="ECO:0000259" key="14">
    <source>
        <dbReference type="Pfam" id="PF03441"/>
    </source>
</evidence>
<dbReference type="AlphaFoldDB" id="A0AAN9AHG5"/>
<evidence type="ECO:0000256" key="4">
    <source>
        <dbReference type="ARBA" id="ARBA00021159"/>
    </source>
</evidence>
<accession>A0AAN9AHG5</accession>
<reference evidence="15 16" key="1">
    <citation type="submission" date="2023-11" db="EMBL/GenBank/DDBJ databases">
        <title>Halocaridina rubra genome assembly.</title>
        <authorList>
            <person name="Smith C."/>
        </authorList>
    </citation>
    <scope>NUCLEOTIDE SEQUENCE [LARGE SCALE GENOMIC DNA]</scope>
    <source>
        <strain evidence="15">EP-1</strain>
        <tissue evidence="15">Whole</tissue>
    </source>
</reference>
<comment type="subcellular location">
    <subcellularLocation>
        <location evidence="2">Cytoplasm</location>
        <location evidence="2">Perinuclear region</location>
    </subcellularLocation>
    <subcellularLocation>
        <location evidence="1">Nucleus</location>
    </subcellularLocation>
</comment>
<dbReference type="InterPro" id="IPR005101">
    <property type="entry name" value="Cryptochr/Photolyase_FAD-bd"/>
</dbReference>
<protein>
    <recommendedName>
        <fullName evidence="4">Cryptochrome-1</fullName>
    </recommendedName>
</protein>
<evidence type="ECO:0000256" key="11">
    <source>
        <dbReference type="ARBA" id="ARBA00023170"/>
    </source>
</evidence>
<dbReference type="Gene3D" id="1.10.579.10">
    <property type="entry name" value="DNA Cyclobutane Dipyrimidine Photolyase, subunit A, domain 3"/>
    <property type="match status" value="1"/>
</dbReference>
<keyword evidence="10" id="KW-0090">Biological rhythms</keyword>
<evidence type="ECO:0000256" key="13">
    <source>
        <dbReference type="PIRSR" id="PIRSR602081-1"/>
    </source>
</evidence>
<proteinExistence type="inferred from homology"/>
<dbReference type="PANTHER" id="PTHR11455">
    <property type="entry name" value="CRYPTOCHROME"/>
    <property type="match status" value="1"/>
</dbReference>
<dbReference type="PANTHER" id="PTHR11455:SF17">
    <property type="entry name" value="CRYPTOCHROME-1"/>
    <property type="match status" value="1"/>
</dbReference>
<dbReference type="GO" id="GO:0071949">
    <property type="term" value="F:FAD binding"/>
    <property type="evidence" value="ECO:0007669"/>
    <property type="project" value="TreeGrafter"/>
</dbReference>
<evidence type="ECO:0000256" key="2">
    <source>
        <dbReference type="ARBA" id="ARBA00004556"/>
    </source>
</evidence>
<keyword evidence="11" id="KW-0675">Receptor</keyword>
<name>A0AAN9AHG5_HALRR</name>
<dbReference type="Proteomes" id="UP001381693">
    <property type="component" value="Unassembled WGS sequence"/>
</dbReference>
<evidence type="ECO:0000256" key="7">
    <source>
        <dbReference type="ARBA" id="ARBA00022630"/>
    </source>
</evidence>
<dbReference type="GO" id="GO:0003677">
    <property type="term" value="F:DNA binding"/>
    <property type="evidence" value="ECO:0007669"/>
    <property type="project" value="TreeGrafter"/>
</dbReference>
<keyword evidence="6" id="KW-0678">Repressor</keyword>
<dbReference type="SUPFAM" id="SSF48173">
    <property type="entry name" value="Cryptochrome/photolyase FAD-binding domain"/>
    <property type="match status" value="1"/>
</dbReference>
<dbReference type="GO" id="GO:0032922">
    <property type="term" value="P:circadian regulation of gene expression"/>
    <property type="evidence" value="ECO:0007669"/>
    <property type="project" value="TreeGrafter"/>
</dbReference>
<keyword evidence="7 13" id="KW-0285">Flavoprotein</keyword>
<comment type="similarity">
    <text evidence="3">Belongs to the DNA photolyase class-1 family.</text>
</comment>
<feature type="binding site" evidence="13">
    <location>
        <begin position="8"/>
        <end position="10"/>
    </location>
    <ligand>
        <name>FAD</name>
        <dbReference type="ChEBI" id="CHEBI:57692"/>
    </ligand>
</feature>
<evidence type="ECO:0000256" key="12">
    <source>
        <dbReference type="ARBA" id="ARBA00023242"/>
    </source>
</evidence>
<dbReference type="InterPro" id="IPR002081">
    <property type="entry name" value="Cryptochrome/DNA_photolyase_1"/>
</dbReference>
<sequence length="144" mass="16835">VFMKYLIDADWSVSAGNWMWVSSSAFERQLDCSTCICPVNYGRRIEPTGDYIRHYIPELADYPVEYIFEPWLAPLSVQKESNCIIGKDYPKRIVIHEQVSKENRKMMEQISQKMSEAPPHCCPSNVKETRLFLRLPQSCYHNVL</sequence>
<keyword evidence="12" id="KW-0539">Nucleus</keyword>
<dbReference type="GO" id="GO:0048471">
    <property type="term" value="C:perinuclear region of cytoplasm"/>
    <property type="evidence" value="ECO:0007669"/>
    <property type="project" value="UniProtKB-SubCell"/>
</dbReference>
<dbReference type="InterPro" id="IPR036134">
    <property type="entry name" value="Crypto/Photolyase_FAD-like_sf"/>
</dbReference>
<feature type="non-terminal residue" evidence="15">
    <location>
        <position position="1"/>
    </location>
</feature>
<evidence type="ECO:0000313" key="16">
    <source>
        <dbReference type="Proteomes" id="UP001381693"/>
    </source>
</evidence>
<keyword evidence="16" id="KW-1185">Reference proteome</keyword>
<evidence type="ECO:0000256" key="8">
    <source>
        <dbReference type="ARBA" id="ARBA00022741"/>
    </source>
</evidence>
<evidence type="ECO:0000256" key="9">
    <source>
        <dbReference type="ARBA" id="ARBA00022827"/>
    </source>
</evidence>
<keyword evidence="8" id="KW-0547">Nucleotide-binding</keyword>
<organism evidence="15 16">
    <name type="scientific">Halocaridina rubra</name>
    <name type="common">Hawaiian red shrimp</name>
    <dbReference type="NCBI Taxonomy" id="373956"/>
    <lineage>
        <taxon>Eukaryota</taxon>
        <taxon>Metazoa</taxon>
        <taxon>Ecdysozoa</taxon>
        <taxon>Arthropoda</taxon>
        <taxon>Crustacea</taxon>
        <taxon>Multicrustacea</taxon>
        <taxon>Malacostraca</taxon>
        <taxon>Eumalacostraca</taxon>
        <taxon>Eucarida</taxon>
        <taxon>Decapoda</taxon>
        <taxon>Pleocyemata</taxon>
        <taxon>Caridea</taxon>
        <taxon>Atyoidea</taxon>
        <taxon>Atyidae</taxon>
        <taxon>Halocaridina</taxon>
    </lineage>
</organism>
<comment type="cofactor">
    <cofactor evidence="13">
        <name>FAD</name>
        <dbReference type="ChEBI" id="CHEBI:57692"/>
    </cofactor>
    <text evidence="13">Binds 1 FAD per subunit.</text>
</comment>
<keyword evidence="9 13" id="KW-0274">FAD</keyword>
<evidence type="ECO:0000256" key="3">
    <source>
        <dbReference type="ARBA" id="ARBA00005862"/>
    </source>
</evidence>
<dbReference type="EMBL" id="JAXCGZ010000054">
    <property type="protein sequence ID" value="KAK7086894.1"/>
    <property type="molecule type" value="Genomic_DNA"/>
</dbReference>
<keyword evidence="5" id="KW-0963">Cytoplasm</keyword>
<evidence type="ECO:0000256" key="5">
    <source>
        <dbReference type="ARBA" id="ARBA00022490"/>
    </source>
</evidence>
<evidence type="ECO:0000313" key="15">
    <source>
        <dbReference type="EMBL" id="KAK7086894.1"/>
    </source>
</evidence>